<organism evidence="2 3">
    <name type="scientific">Mycolicibacterium smegmatis (strain ATCC 700084 / mc(2)155)</name>
    <name type="common">Mycobacterium smegmatis</name>
    <dbReference type="NCBI Taxonomy" id="246196"/>
    <lineage>
        <taxon>Bacteria</taxon>
        <taxon>Bacillati</taxon>
        <taxon>Actinomycetota</taxon>
        <taxon>Actinomycetes</taxon>
        <taxon>Mycobacteriales</taxon>
        <taxon>Mycobacteriaceae</taxon>
        <taxon>Mycolicibacterium</taxon>
    </lineage>
</organism>
<dbReference type="PATRIC" id="fig|246196.19.peg.2219"/>
<keyword evidence="3" id="KW-1185">Reference proteome</keyword>
<evidence type="ECO:0000313" key="3">
    <source>
        <dbReference type="Proteomes" id="UP000000757"/>
    </source>
</evidence>
<feature type="region of interest" description="Disordered" evidence="1">
    <location>
        <begin position="28"/>
        <end position="72"/>
    </location>
</feature>
<protein>
    <submittedName>
        <fullName evidence="2">Uncharacterized protein</fullName>
    </submittedName>
</protein>
<feature type="compositionally biased region" description="Pro residues" evidence="1">
    <location>
        <begin position="47"/>
        <end position="61"/>
    </location>
</feature>
<evidence type="ECO:0000313" key="2">
    <source>
        <dbReference type="EMBL" id="ABK72205.1"/>
    </source>
</evidence>
<sequence length="93" mass="9854">MAQGRGHAGSPLREACCQEASPIGPLASSMLTAIHPSRWRDTSIPVSPHPRSTPPQHPAPPQHRERAGLPLDTPQILSTSRTLAPADCAHCAL</sequence>
<dbReference type="KEGG" id="msm:MSMEG_2253"/>
<accession>A0QUL7</accession>
<evidence type="ECO:0000256" key="1">
    <source>
        <dbReference type="SAM" id="MobiDB-lite"/>
    </source>
</evidence>
<reference evidence="2 3" key="1">
    <citation type="submission" date="2006-10" db="EMBL/GenBank/DDBJ databases">
        <authorList>
            <person name="Fleischmann R.D."/>
            <person name="Dodson R.J."/>
            <person name="Haft D.H."/>
            <person name="Merkel J.S."/>
            <person name="Nelson W.C."/>
            <person name="Fraser C.M."/>
        </authorList>
    </citation>
    <scope>NUCLEOTIDE SEQUENCE [LARGE SCALE GENOMIC DNA]</scope>
    <source>
        <strain evidence="3">ATCC 700084 / mc(2)155</strain>
    </source>
</reference>
<dbReference type="EMBL" id="CP000480">
    <property type="protein sequence ID" value="ABK72205.1"/>
    <property type="molecule type" value="Genomic_DNA"/>
</dbReference>
<proteinExistence type="predicted"/>
<dbReference type="Proteomes" id="UP000000757">
    <property type="component" value="Chromosome"/>
</dbReference>
<name>A0QUL7_MYCS2</name>
<dbReference type="AlphaFoldDB" id="A0QUL7"/>
<gene>
    <name evidence="2" type="ordered locus">MSMEG_2253</name>
</gene>